<dbReference type="GO" id="GO:0098609">
    <property type="term" value="P:cell-cell adhesion"/>
    <property type="evidence" value="ECO:0007669"/>
    <property type="project" value="TreeGrafter"/>
</dbReference>
<dbReference type="Proteomes" id="UP000198748">
    <property type="component" value="Unassembled WGS sequence"/>
</dbReference>
<dbReference type="InterPro" id="IPR028994">
    <property type="entry name" value="Integrin_alpha_N"/>
</dbReference>
<evidence type="ECO:0000313" key="5">
    <source>
        <dbReference type="EMBL" id="SDH39378.1"/>
    </source>
</evidence>
<organism evidence="5 6">
    <name type="scientific">Dyadobacter soli</name>
    <dbReference type="NCBI Taxonomy" id="659014"/>
    <lineage>
        <taxon>Bacteria</taxon>
        <taxon>Pseudomonadati</taxon>
        <taxon>Bacteroidota</taxon>
        <taxon>Cytophagia</taxon>
        <taxon>Cytophagales</taxon>
        <taxon>Spirosomataceae</taxon>
        <taxon>Dyadobacter</taxon>
    </lineage>
</organism>
<dbReference type="InterPro" id="IPR013519">
    <property type="entry name" value="Int_alpha_beta-p"/>
</dbReference>
<dbReference type="GO" id="GO:0009897">
    <property type="term" value="C:external side of plasma membrane"/>
    <property type="evidence" value="ECO:0007669"/>
    <property type="project" value="TreeGrafter"/>
</dbReference>
<feature type="transmembrane region" description="Helical" evidence="4">
    <location>
        <begin position="7"/>
        <end position="29"/>
    </location>
</feature>
<sequence length="1340" mass="140683">MRKSGNLLPLSIVTPAVTLLVFAFFTWLIPNPSRKASPEKAATSKPPQNAVPDIPVGLAESIAAREYHISYDRTKHSHQSPNRRQNLRAHYRPGNLTIRNRIDSSGRNFELVLKNEGILADGRLIDQPDPNAKPELLENRLLLRHSKFTEEFINNENGVRQNFIVEQAPVGTRELTVKLSAIGMRVQNSGAENELSFFAKNDPAHPQLIYRDLKCWDAQKQPLIAHMTGKGQQILITVDVRGASYPVTIDPIVVNGSPGNANAVLESDQADAWLGFSVASAGDVNADGYSDVLAGAPHFDNGEAEEGAAFLYYGSANGLNPVPTVFESNQAHAEMGYSVSSAGDINADGFSDIALGAPFYDKGQPNEGVVFIHFGSPKGIKPNPAVTLEGNQFEAHFGSSVALAGDINGDSYSDLIVGATEFDQGQLNEGAAFVYPGSANGIDPNKVTVLQMNQSISGMGTSVAGAGDVNADGFSDVLVGAPFYDQGELNEGAAFVYLGTAQGISLIPNIIQSNQADAHLGTALASAGDVNGDSFSDIIIGAPHYDKAYSDQGLAQIHLGSANGVNPNPSIALTGQQMEEEFGRAVACAGDVQGDGYADVMIAAKTQGKSLPNQGVVMLYSGIQAGIGKKPSSVFKSDQGNAYLGQSLAGAGDVDGDGYSDIVIGAYLYDQGQDNEGAIMVWHGGASGPGMATGVYSAQSESALGYSISGAGDIDGDGYDDMIVGAPHYDNGQSEEGVAFVFKGTPDGISKNASDTLEADQADASFGTSVSAAGDINGDGFGDIIVGAMHYDSGENEEGAAFVYFGSPAGLNPVPIHLESNKTGAWFGCAAAHAGDLNDDGFSEIVIGAMNYSNGQSEEGAVYVFPGSPNGPNIAGLRIIESDLVDARLGNAVSAAGDLNGDGRDDIVAGAYSVGDFDAGAIFIGYGKANSLDSLTMECIKGIQDQAHFGWDVSGAGDVNGDGFHDLVVGEHGYDNGDGAAHIYYGSPAGITQANVTHLYAHETGMAAAMGESVAGAGDLDGDGYSDVVVGEPWFIDENTSIATGLVLIYYGSPTGINPSPQRIKGNPNDAYDFFGWAVAAAGDVNADGYSDMIVGSPNFSFGQSDADAAFVYYGNNGNGLRNNIRLYNSDLATLLNYQQHNKSDFGIGLYSRSFLGLNKGRLVWEALPAGQPFSTGSNGLLANSTLYSGAQKGYYNLTGTELKNKINKQGPRTNLRLRIKYNPTLALTGQVYGPWRYLSWPSAGTISSPAPKVATTNPFESTTNTAYVYPNPAASVLHIHTGKNRTVAGSELMTTNGSEIRSWKGNADKLDVGAIRPGRYILHIHYADAMESSHPIVLH</sequence>
<dbReference type="GO" id="GO:0033627">
    <property type="term" value="P:cell adhesion mediated by integrin"/>
    <property type="evidence" value="ECO:0007669"/>
    <property type="project" value="TreeGrafter"/>
</dbReference>
<keyword evidence="4" id="KW-1133">Transmembrane helix</keyword>
<gene>
    <name evidence="5" type="ORF">SAMN04487996_13525</name>
</gene>
<proteinExistence type="predicted"/>
<keyword evidence="4" id="KW-0472">Membrane</keyword>
<dbReference type="GO" id="GO:0007160">
    <property type="term" value="P:cell-matrix adhesion"/>
    <property type="evidence" value="ECO:0007669"/>
    <property type="project" value="TreeGrafter"/>
</dbReference>
<dbReference type="SUPFAM" id="SSF69318">
    <property type="entry name" value="Integrin alpha N-terminal domain"/>
    <property type="match status" value="5"/>
</dbReference>
<dbReference type="PANTHER" id="PTHR23220:SF122">
    <property type="entry name" value="INTEGRIN ALPHA-PS1"/>
    <property type="match status" value="1"/>
</dbReference>
<dbReference type="RefSeq" id="WP_090157743.1">
    <property type="nucleotide sequence ID" value="NZ_FNAN01000035.1"/>
</dbReference>
<dbReference type="GO" id="GO:0005178">
    <property type="term" value="F:integrin binding"/>
    <property type="evidence" value="ECO:0007669"/>
    <property type="project" value="TreeGrafter"/>
</dbReference>
<keyword evidence="2" id="KW-0677">Repeat</keyword>
<dbReference type="GO" id="GO:0008305">
    <property type="term" value="C:integrin complex"/>
    <property type="evidence" value="ECO:0007669"/>
    <property type="project" value="InterPro"/>
</dbReference>
<dbReference type="EMBL" id="FNAN01000035">
    <property type="protein sequence ID" value="SDH39378.1"/>
    <property type="molecule type" value="Genomic_DNA"/>
</dbReference>
<keyword evidence="6" id="KW-1185">Reference proteome</keyword>
<evidence type="ECO:0000256" key="3">
    <source>
        <dbReference type="ARBA" id="ARBA00023180"/>
    </source>
</evidence>
<dbReference type="InterPro" id="IPR013517">
    <property type="entry name" value="FG-GAP"/>
</dbReference>
<dbReference type="GO" id="GO:0007229">
    <property type="term" value="P:integrin-mediated signaling pathway"/>
    <property type="evidence" value="ECO:0007669"/>
    <property type="project" value="TreeGrafter"/>
</dbReference>
<evidence type="ECO:0000256" key="4">
    <source>
        <dbReference type="SAM" id="Phobius"/>
    </source>
</evidence>
<keyword evidence="1" id="KW-0732">Signal</keyword>
<evidence type="ECO:0000313" key="6">
    <source>
        <dbReference type="Proteomes" id="UP000198748"/>
    </source>
</evidence>
<name>A0A1G8C221_9BACT</name>
<accession>A0A1G8C221</accession>
<dbReference type="PROSITE" id="PS51470">
    <property type="entry name" value="FG_GAP"/>
    <property type="match status" value="14"/>
</dbReference>
<dbReference type="SMART" id="SM00191">
    <property type="entry name" value="Int_alpha"/>
    <property type="match status" value="14"/>
</dbReference>
<evidence type="ECO:0000256" key="2">
    <source>
        <dbReference type="ARBA" id="ARBA00022737"/>
    </source>
</evidence>
<dbReference type="Pfam" id="PF01839">
    <property type="entry name" value="FG-GAP"/>
    <property type="match status" value="13"/>
</dbReference>
<dbReference type="PRINTS" id="PR01185">
    <property type="entry name" value="INTEGRINA"/>
</dbReference>
<dbReference type="PANTHER" id="PTHR23220">
    <property type="entry name" value="INTEGRIN ALPHA"/>
    <property type="match status" value="1"/>
</dbReference>
<dbReference type="STRING" id="659014.SAMN04487996_13525"/>
<dbReference type="InterPro" id="IPR000413">
    <property type="entry name" value="Integrin_alpha"/>
</dbReference>
<evidence type="ECO:0000256" key="1">
    <source>
        <dbReference type="ARBA" id="ARBA00022729"/>
    </source>
</evidence>
<keyword evidence="3" id="KW-0325">Glycoprotein</keyword>
<keyword evidence="4" id="KW-0812">Transmembrane</keyword>
<dbReference type="OrthoDB" id="883622at2"/>
<protein>
    <submittedName>
        <fullName evidence="5">FG-GAP repeat-containing protein</fullName>
    </submittedName>
</protein>
<reference evidence="6" key="1">
    <citation type="submission" date="2016-10" db="EMBL/GenBank/DDBJ databases">
        <authorList>
            <person name="Varghese N."/>
            <person name="Submissions S."/>
        </authorList>
    </citation>
    <scope>NUCLEOTIDE SEQUENCE [LARGE SCALE GENOMIC DNA]</scope>
    <source>
        <strain evidence="6">DSM 25329</strain>
    </source>
</reference>
<dbReference type="Gene3D" id="2.130.10.130">
    <property type="entry name" value="Integrin alpha, N-terminal"/>
    <property type="match status" value="6"/>
</dbReference>